<evidence type="ECO:0000259" key="11">
    <source>
        <dbReference type="Pfam" id="PF00465"/>
    </source>
</evidence>
<dbReference type="PANTHER" id="PTHR11496">
    <property type="entry name" value="ALCOHOL DEHYDROGENASE"/>
    <property type="match status" value="1"/>
</dbReference>
<feature type="domain" description="Fe-containing alcohol dehydrogenase-like C-terminal" evidence="12">
    <location>
        <begin position="277"/>
        <end position="466"/>
    </location>
</feature>
<dbReference type="Pfam" id="PF25137">
    <property type="entry name" value="ADH_Fe_C"/>
    <property type="match status" value="1"/>
</dbReference>
<evidence type="ECO:0000256" key="10">
    <source>
        <dbReference type="ARBA" id="ARBA00070550"/>
    </source>
</evidence>
<dbReference type="GO" id="GO:0047988">
    <property type="term" value="F:hydroxyacid-oxoacid transhydrogenase activity"/>
    <property type="evidence" value="ECO:0007669"/>
    <property type="project" value="UniProtKB-EC"/>
</dbReference>
<evidence type="ECO:0000256" key="8">
    <source>
        <dbReference type="ARBA" id="ARBA00024921"/>
    </source>
</evidence>
<evidence type="ECO:0000313" key="13">
    <source>
        <dbReference type="EMBL" id="JAS11402.1"/>
    </source>
</evidence>
<gene>
    <name evidence="13" type="ORF">g.20925</name>
</gene>
<evidence type="ECO:0000259" key="12">
    <source>
        <dbReference type="Pfam" id="PF25137"/>
    </source>
</evidence>
<comment type="catalytic activity">
    <reaction evidence="9">
        <text>4-hydroxybutanoate + 2-oxoglutarate = (R)-2-hydroxyglutarate + succinate semialdehyde</text>
        <dbReference type="Rhea" id="RHEA:24734"/>
        <dbReference type="ChEBI" id="CHEBI:15801"/>
        <dbReference type="ChEBI" id="CHEBI:16724"/>
        <dbReference type="ChEBI" id="CHEBI:16810"/>
        <dbReference type="ChEBI" id="CHEBI:57706"/>
        <dbReference type="EC" id="1.1.99.24"/>
    </reaction>
</comment>
<dbReference type="PANTHER" id="PTHR11496:SF83">
    <property type="entry name" value="HYDROXYACID-OXOACID TRANSHYDROGENASE, MITOCHONDRIAL"/>
    <property type="match status" value="1"/>
</dbReference>
<sequence length="470" mass="51282">MLPRRRVIDVLQVISNASCKCPAHSQTSPVKFLKSSSSQSSPVPPKEYAFEMACSTIRYGPGVTQEVGMDLINMGSKKVCVMTDAHLSKLSPVKTTLDSLSKNNVNFEVYDCVRVEPTCESFKAATEYARKGNFDAFVAVGGGSVMDTCKAANLYTSDPKADFLDYVTPPIGKGLPVTVPLKPLIAIPTTAGTGSETTGVSIFDFEPLKVKTGIGNRAIRPTLGLVDPIHTLSLPERVCAFSGFDVFCHALESFTAVPYTERTPCPTNPILRPAYQGANPISDVWARYALQIINKYFKRAVYNPDDLEARSNMHLASTMAGVGFGNAGVHLCHGLSYAISGNVRTYQPEGYRKDHAIIPHGLAVVMSAPAVFSFTGIACPERHLEAAELLGTDISNAKREDAGKILADTIRKYMQIMKIENGLTELGFLKEDIPKLVKGTLPQDRMTKLARREQTEEDFAQMFLASYTIY</sequence>
<dbReference type="InterPro" id="IPR001670">
    <property type="entry name" value="ADH_Fe/GldA"/>
</dbReference>
<feature type="domain" description="Alcohol dehydrogenase iron-type/glycerol dehydrogenase GldA" evidence="11">
    <location>
        <begin position="56"/>
        <end position="228"/>
    </location>
</feature>
<comment type="function">
    <text evidence="8">Catalyzes the cofactor-independent reversible oxidation of gamma-hydroxybutyrate (GHB) to succinic semialdehyde (SSA) coupled to reduction of 2-ketoglutarate (2-KG) to D-2-hydroxyglutarate (D-2-HG). L-3-hydroxybutyrate (L-3-OHB) is also a substrate for HOT when using 2-KG as hydrogen acceptor, resulting in the formation of D-2-HG.</text>
</comment>
<dbReference type="Gene3D" id="1.20.1090.10">
    <property type="entry name" value="Dehydroquinate synthase-like - alpha domain"/>
    <property type="match status" value="1"/>
</dbReference>
<dbReference type="EC" id="1.1.99.24" evidence="4"/>
<keyword evidence="6" id="KW-0560">Oxidoreductase</keyword>
<dbReference type="GO" id="GO:0005739">
    <property type="term" value="C:mitochondrion"/>
    <property type="evidence" value="ECO:0007669"/>
    <property type="project" value="UniProtKB-SubCell"/>
</dbReference>
<dbReference type="GO" id="GO:0046872">
    <property type="term" value="F:metal ion binding"/>
    <property type="evidence" value="ECO:0007669"/>
    <property type="project" value="InterPro"/>
</dbReference>
<comment type="subcellular location">
    <subcellularLocation>
        <location evidence="2">Mitochondrion</location>
    </subcellularLocation>
</comment>
<dbReference type="InterPro" id="IPR039697">
    <property type="entry name" value="Alcohol_dehydrogenase_Fe"/>
</dbReference>
<comment type="similarity">
    <text evidence="3">Belongs to the iron-containing alcohol dehydrogenase family. Hydroxyacid-oxoacid transhydrogenase subfamily.</text>
</comment>
<evidence type="ECO:0000256" key="4">
    <source>
        <dbReference type="ARBA" id="ARBA00013182"/>
    </source>
</evidence>
<dbReference type="Gene3D" id="3.40.50.1970">
    <property type="match status" value="1"/>
</dbReference>
<dbReference type="FunFam" id="1.20.1090.10:FF:000003">
    <property type="entry name" value="Probable hydroxyacid-oxoacid transhydrogenase, mitochondrial"/>
    <property type="match status" value="1"/>
</dbReference>
<dbReference type="FunFam" id="3.40.50.1970:FF:000010">
    <property type="entry name" value="Probable hydroxyacid-oxoacid transhydrogenase, mitochondrial"/>
    <property type="match status" value="1"/>
</dbReference>
<evidence type="ECO:0000256" key="3">
    <source>
        <dbReference type="ARBA" id="ARBA00010005"/>
    </source>
</evidence>
<evidence type="ECO:0000256" key="2">
    <source>
        <dbReference type="ARBA" id="ARBA00004173"/>
    </source>
</evidence>
<name>A0A1B6CDA2_9HEMI</name>
<dbReference type="EMBL" id="GEDC01025896">
    <property type="protein sequence ID" value="JAS11402.1"/>
    <property type="molecule type" value="Transcribed_RNA"/>
</dbReference>
<dbReference type="InterPro" id="IPR042157">
    <property type="entry name" value="HOT"/>
</dbReference>
<dbReference type="GO" id="GO:0004022">
    <property type="term" value="F:alcohol dehydrogenase (NAD+) activity"/>
    <property type="evidence" value="ECO:0007669"/>
    <property type="project" value="InterPro"/>
</dbReference>
<evidence type="ECO:0000256" key="9">
    <source>
        <dbReference type="ARBA" id="ARBA00049496"/>
    </source>
</evidence>
<accession>A0A1B6CDA2</accession>
<protein>
    <recommendedName>
        <fullName evidence="10">Probable hydroxyacid-oxoacid transhydrogenase, mitochondrial</fullName>
        <ecNumber evidence="4">1.1.99.24</ecNumber>
    </recommendedName>
</protein>
<evidence type="ECO:0000256" key="6">
    <source>
        <dbReference type="ARBA" id="ARBA00023002"/>
    </source>
</evidence>
<dbReference type="AlphaFoldDB" id="A0A1B6CDA2"/>
<evidence type="ECO:0000256" key="5">
    <source>
        <dbReference type="ARBA" id="ARBA00022946"/>
    </source>
</evidence>
<comment type="catalytic activity">
    <reaction evidence="1">
        <text>(S)-3-hydroxybutanoate + 2-oxoglutarate = (R)-2-hydroxyglutarate + acetoacetate</text>
        <dbReference type="Rhea" id="RHEA:23048"/>
        <dbReference type="ChEBI" id="CHEBI:11047"/>
        <dbReference type="ChEBI" id="CHEBI:13705"/>
        <dbReference type="ChEBI" id="CHEBI:15801"/>
        <dbReference type="ChEBI" id="CHEBI:16810"/>
        <dbReference type="EC" id="1.1.99.24"/>
    </reaction>
</comment>
<dbReference type="Pfam" id="PF00465">
    <property type="entry name" value="Fe-ADH"/>
    <property type="match status" value="1"/>
</dbReference>
<keyword evidence="7" id="KW-0496">Mitochondrion</keyword>
<organism evidence="13">
    <name type="scientific">Clastoptera arizonana</name>
    <name type="common">Arizona spittle bug</name>
    <dbReference type="NCBI Taxonomy" id="38151"/>
    <lineage>
        <taxon>Eukaryota</taxon>
        <taxon>Metazoa</taxon>
        <taxon>Ecdysozoa</taxon>
        <taxon>Arthropoda</taxon>
        <taxon>Hexapoda</taxon>
        <taxon>Insecta</taxon>
        <taxon>Pterygota</taxon>
        <taxon>Neoptera</taxon>
        <taxon>Paraneoptera</taxon>
        <taxon>Hemiptera</taxon>
        <taxon>Auchenorrhyncha</taxon>
        <taxon>Cercopoidea</taxon>
        <taxon>Clastopteridae</taxon>
        <taxon>Clastoptera</taxon>
    </lineage>
</organism>
<reference evidence="13" key="1">
    <citation type="submission" date="2015-12" db="EMBL/GenBank/DDBJ databases">
        <title>De novo transcriptome assembly of four potential Pierce s Disease insect vectors from Arizona vineyards.</title>
        <authorList>
            <person name="Tassone E.E."/>
        </authorList>
    </citation>
    <scope>NUCLEOTIDE SEQUENCE</scope>
</reference>
<dbReference type="InterPro" id="IPR056798">
    <property type="entry name" value="ADH_Fe_C"/>
</dbReference>
<dbReference type="CDD" id="cd08190">
    <property type="entry name" value="HOT"/>
    <property type="match status" value="1"/>
</dbReference>
<evidence type="ECO:0000256" key="7">
    <source>
        <dbReference type="ARBA" id="ARBA00023128"/>
    </source>
</evidence>
<evidence type="ECO:0000256" key="1">
    <source>
        <dbReference type="ARBA" id="ARBA00000813"/>
    </source>
</evidence>
<dbReference type="SUPFAM" id="SSF56796">
    <property type="entry name" value="Dehydroquinate synthase-like"/>
    <property type="match status" value="1"/>
</dbReference>
<proteinExistence type="inferred from homology"/>
<keyword evidence="5" id="KW-0809">Transit peptide</keyword>